<dbReference type="RefSeq" id="WP_123254018.1">
    <property type="nucleotide sequence ID" value="NZ_RBED01000049.1"/>
</dbReference>
<proteinExistence type="predicted"/>
<sequence length="581" mass="62148">MAGRPIEIPITVNADGAERGAGQVSDAFEDISDSLRDTGRDGERTAEQLQDDMSDAARQLDRDLTRALDNVADEARTTGRSVSRSMQDGADGSSEGFDQMSEDANSNAREVAASFDGSAESLVDGFQGAAAEMFSGFGPAGAAAGLAIAAGIGLAMAALQGNADLVNENKEKVVELAQTIKDNGGALRQADYIAAMEDYGYAIQDTKEWFEIFQEDALSGFEKMSKLSKEAGIDLKTAFDGSFGSVQDSEKALKLVNEKLEDMKEKKDAVSNTTGSIMDPVDIQTLTSLEELDGMMEENIENQRMAEEMEKARRAAIEGTVEATLEDIAALETKNSLLQDGVTSELDYLDQVAETTKTIEENGKSLDKNTEAGRGNQRALIDQSDAALEMAQSQLTAGTSADVVAESLAAQREALLLQLDAMTGSRAESEKLAASLGLIPTEVITEVKTNGVAESKADIETIPATTDATVNVTDSGTPETQARIQAVQGKEVKIDVDDMSTVAEVQKRIDGIKGRDEIKIDVDDVYTVSEVQKRIDGIKGRDVDVTVRLTNLQSIKDDLALLTVPRTAYVDIVQRRGQEAP</sequence>
<dbReference type="OrthoDB" id="4930233at2"/>
<feature type="region of interest" description="Disordered" evidence="2">
    <location>
        <begin position="1"/>
        <end position="110"/>
    </location>
</feature>
<evidence type="ECO:0000256" key="1">
    <source>
        <dbReference type="SAM" id="Coils"/>
    </source>
</evidence>
<feature type="coiled-coil region" evidence="1">
    <location>
        <begin position="246"/>
        <end position="315"/>
    </location>
</feature>
<dbReference type="Proteomes" id="UP000273807">
    <property type="component" value="Unassembled WGS sequence"/>
</dbReference>
<reference evidence="3 4" key="1">
    <citation type="submission" date="2018-10" db="EMBL/GenBank/DDBJ databases">
        <title>Genome sequencing of Arthrobacter oryzae TNB02.</title>
        <authorList>
            <person name="Cho Y.-J."/>
            <person name="Cho A."/>
            <person name="Kim O.-S."/>
        </authorList>
    </citation>
    <scope>NUCLEOTIDE SEQUENCE [LARGE SCALE GENOMIC DNA]</scope>
    <source>
        <strain evidence="3 4">TNB02</strain>
    </source>
</reference>
<dbReference type="AlphaFoldDB" id="A0A3N0C7Q9"/>
<comment type="caution">
    <text evidence="3">The sequence shown here is derived from an EMBL/GenBank/DDBJ whole genome shotgun (WGS) entry which is preliminary data.</text>
</comment>
<dbReference type="Gene3D" id="1.20.120.20">
    <property type="entry name" value="Apolipoprotein"/>
    <property type="match status" value="1"/>
</dbReference>
<keyword evidence="4" id="KW-1185">Reference proteome</keyword>
<feature type="compositionally biased region" description="Basic and acidic residues" evidence="2">
    <location>
        <begin position="33"/>
        <end position="46"/>
    </location>
</feature>
<evidence type="ECO:0000256" key="2">
    <source>
        <dbReference type="SAM" id="MobiDB-lite"/>
    </source>
</evidence>
<keyword evidence="1" id="KW-0175">Coiled coil</keyword>
<protein>
    <submittedName>
        <fullName evidence="3">Uncharacterized protein</fullName>
    </submittedName>
</protein>
<evidence type="ECO:0000313" key="3">
    <source>
        <dbReference type="EMBL" id="RNL58972.1"/>
    </source>
</evidence>
<organism evidence="3 4">
    <name type="scientific">Arthrobacter oryzae</name>
    <dbReference type="NCBI Taxonomy" id="409290"/>
    <lineage>
        <taxon>Bacteria</taxon>
        <taxon>Bacillati</taxon>
        <taxon>Actinomycetota</taxon>
        <taxon>Actinomycetes</taxon>
        <taxon>Micrococcales</taxon>
        <taxon>Micrococcaceae</taxon>
        <taxon>Arthrobacter</taxon>
    </lineage>
</organism>
<accession>A0A3N0C7Q9</accession>
<name>A0A3N0C7Q9_9MICC</name>
<evidence type="ECO:0000313" key="4">
    <source>
        <dbReference type="Proteomes" id="UP000273807"/>
    </source>
</evidence>
<gene>
    <name evidence="3" type="ORF">D7003_03025</name>
</gene>
<dbReference type="EMBL" id="RBED01000049">
    <property type="protein sequence ID" value="RNL58972.1"/>
    <property type="molecule type" value="Genomic_DNA"/>
</dbReference>